<dbReference type="Pfam" id="PF03109">
    <property type="entry name" value="ABC1"/>
    <property type="match status" value="1"/>
</dbReference>
<dbReference type="InterPro" id="IPR011009">
    <property type="entry name" value="Kinase-like_dom_sf"/>
</dbReference>
<proteinExistence type="inferred from homology"/>
<dbReference type="InterPro" id="IPR004147">
    <property type="entry name" value="ABC1_dom"/>
</dbReference>
<feature type="transmembrane region" description="Helical" evidence="2">
    <location>
        <begin position="499"/>
        <end position="516"/>
    </location>
</feature>
<dbReference type="SUPFAM" id="SSF56112">
    <property type="entry name" value="Protein kinase-like (PK-like)"/>
    <property type="match status" value="1"/>
</dbReference>
<evidence type="ECO:0000259" key="3">
    <source>
        <dbReference type="Pfam" id="PF03109"/>
    </source>
</evidence>
<dbReference type="PANTHER" id="PTHR10566:SF113">
    <property type="entry name" value="PROTEIN ACTIVITY OF BC1 COMPLEX KINASE 7, CHLOROPLASTIC"/>
    <property type="match status" value="1"/>
</dbReference>
<keyword evidence="2" id="KW-0812">Transmembrane</keyword>
<dbReference type="CDD" id="cd05121">
    <property type="entry name" value="ABC1_ADCK3-like"/>
    <property type="match status" value="1"/>
</dbReference>
<dbReference type="EMBL" id="JBCHKQ010000002">
    <property type="protein sequence ID" value="MEM5947827.1"/>
    <property type="molecule type" value="Genomic_DNA"/>
</dbReference>
<feature type="domain" description="ABC1 atypical kinase-like" evidence="3">
    <location>
        <begin position="95"/>
        <end position="336"/>
    </location>
</feature>
<keyword evidence="5" id="KW-1185">Reference proteome</keyword>
<evidence type="ECO:0000313" key="5">
    <source>
        <dbReference type="Proteomes" id="UP001466331"/>
    </source>
</evidence>
<protein>
    <submittedName>
        <fullName evidence="4">AarF/UbiB family protein</fullName>
    </submittedName>
</protein>
<evidence type="ECO:0000313" key="4">
    <source>
        <dbReference type="EMBL" id="MEM5947827.1"/>
    </source>
</evidence>
<evidence type="ECO:0000256" key="2">
    <source>
        <dbReference type="SAM" id="Phobius"/>
    </source>
</evidence>
<dbReference type="Proteomes" id="UP001466331">
    <property type="component" value="Unassembled WGS sequence"/>
</dbReference>
<accession>A0ABU9UAY4</accession>
<keyword evidence="2" id="KW-1133">Transmembrane helix</keyword>
<sequence length="553" mass="63008">MRKDKKKKKITHLSRYKEIVYHLITYGFDEVFGLLSPAKLFFKKRRIKKGQKILRREERLRLLLEDLGPTFIKFGQILSNRPDIIPPSLAEELIKLRDDVAPFPDKEAFELLESELGKRKEELFIEIDNSPVASASIAQVYHARLMSGQKVAIKIQRPNIREIVDIDLDLMLHLAGVIEKLFLKGNVVVTEVLEEFSRQLHKELDFTGEARRIERFYLQNKNSAGITAPAVYKNLSTRKVLTMEYIEGIDIENIELLKQYDIDPVNIARIGTDNILQQIFKHGYFHADPHSGNMKVLKNGNICFLDFGAMGNLDRRMRINLAQLLLGVADQDAAKATYGLLSLASTVDIKNREKIQAEMYDLIEEYAQLPLRELNVRDIMQRFLNIIINNNLLFPPSLYMLIKTLITLESLGRKLDPDFVLIDYMRPHVEDFIKYNLRPASAVKNIPFIISEAVDVFNRSGFELPQLLERLKKGKIEVDLSDTDLKTLSHKIDQSTTRFSLSLIISAAIIGSSIIIQSKIPPLINGVSLLGIIGLTVTGVLGIALIVHFIRAK</sequence>
<name>A0ABU9UAY4_9SPIR</name>
<comment type="caution">
    <text evidence="4">The sequence shown here is derived from an EMBL/GenBank/DDBJ whole genome shotgun (WGS) entry which is preliminary data.</text>
</comment>
<gene>
    <name evidence="4" type="ORF">WKV44_04645</name>
</gene>
<reference evidence="4 5" key="1">
    <citation type="submission" date="2024-03" db="EMBL/GenBank/DDBJ databases">
        <title>Ignisphaera cupida sp. nov., a hyperthermophilic hydrolytic archaeon from a hot spring of Kamchatka, and proposal of Ignisphaeraceae fam. nov.</title>
        <authorList>
            <person name="Podosokorskaya O.A."/>
            <person name="Elcheninov A.G."/>
            <person name="Maltseva A.I."/>
            <person name="Zayulina K.S."/>
            <person name="Novikov A."/>
            <person name="Merkel A.Y."/>
        </authorList>
    </citation>
    <scope>NUCLEOTIDE SEQUENCE [LARGE SCALE GENOMIC DNA]</scope>
    <source>
        <strain evidence="4 5">38H-sp</strain>
    </source>
</reference>
<comment type="similarity">
    <text evidence="1">Belongs to the protein kinase superfamily. ADCK protein kinase family.</text>
</comment>
<organism evidence="4 5">
    <name type="scientific">Rarispira pelagica</name>
    <dbReference type="NCBI Taxonomy" id="3141764"/>
    <lineage>
        <taxon>Bacteria</taxon>
        <taxon>Pseudomonadati</taxon>
        <taxon>Spirochaetota</taxon>
        <taxon>Spirochaetia</taxon>
        <taxon>Winmispirales</taxon>
        <taxon>Winmispiraceae</taxon>
        <taxon>Rarispira</taxon>
    </lineage>
</organism>
<dbReference type="PANTHER" id="PTHR10566">
    <property type="entry name" value="CHAPERONE-ACTIVITY OF BC1 COMPLEX CABC1 -RELATED"/>
    <property type="match status" value="1"/>
</dbReference>
<evidence type="ECO:0000256" key="1">
    <source>
        <dbReference type="ARBA" id="ARBA00009670"/>
    </source>
</evidence>
<dbReference type="RefSeq" id="WP_420069277.1">
    <property type="nucleotide sequence ID" value="NZ_JBCHKQ010000002.1"/>
</dbReference>
<keyword evidence="2" id="KW-0472">Membrane</keyword>
<dbReference type="InterPro" id="IPR050154">
    <property type="entry name" value="UbiB_kinase"/>
</dbReference>
<feature type="transmembrane region" description="Helical" evidence="2">
    <location>
        <begin position="528"/>
        <end position="550"/>
    </location>
</feature>